<proteinExistence type="predicted"/>
<comment type="caution">
    <text evidence="1">The sequence shown here is derived from an EMBL/GenBank/DDBJ whole genome shotgun (WGS) entry which is preliminary data.</text>
</comment>
<dbReference type="EMBL" id="CAJNRE010014893">
    <property type="protein sequence ID" value="CAF2132132.1"/>
    <property type="molecule type" value="Genomic_DNA"/>
</dbReference>
<reference evidence="1" key="1">
    <citation type="submission" date="2021-02" db="EMBL/GenBank/DDBJ databases">
        <authorList>
            <person name="Nowell W R."/>
        </authorList>
    </citation>
    <scope>NUCLEOTIDE SEQUENCE</scope>
</reference>
<dbReference type="EMBL" id="CAJNOV010011739">
    <property type="protein sequence ID" value="CAF1459327.1"/>
    <property type="molecule type" value="Genomic_DNA"/>
</dbReference>
<gene>
    <name evidence="1" type="ORF">CJN711_LOCUS25012</name>
    <name evidence="2" type="ORF">MBJ925_LOCUS27798</name>
    <name evidence="3" type="ORF">SMN809_LOCUS50247</name>
</gene>
<organism evidence="1 4">
    <name type="scientific">Rotaria magnacalcarata</name>
    <dbReference type="NCBI Taxonomy" id="392030"/>
    <lineage>
        <taxon>Eukaryota</taxon>
        <taxon>Metazoa</taxon>
        <taxon>Spiralia</taxon>
        <taxon>Gnathifera</taxon>
        <taxon>Rotifera</taxon>
        <taxon>Eurotatoria</taxon>
        <taxon>Bdelloidea</taxon>
        <taxon>Philodinida</taxon>
        <taxon>Philodinidae</taxon>
        <taxon>Rotaria</taxon>
    </lineage>
</organism>
<evidence type="ECO:0000313" key="2">
    <source>
        <dbReference type="EMBL" id="CAF2132132.1"/>
    </source>
</evidence>
<dbReference type="InterPro" id="IPR042984">
    <property type="entry name" value="BBS12"/>
</dbReference>
<dbReference type="Proteomes" id="UP000663824">
    <property type="component" value="Unassembled WGS sequence"/>
</dbReference>
<evidence type="ECO:0000313" key="1">
    <source>
        <dbReference type="EMBL" id="CAF1459327.1"/>
    </source>
</evidence>
<dbReference type="EMBL" id="CAJOBI010165782">
    <property type="protein sequence ID" value="CAF4869096.1"/>
    <property type="molecule type" value="Genomic_DNA"/>
</dbReference>
<dbReference type="AlphaFoldDB" id="A0A815Q8W3"/>
<evidence type="ECO:0000313" key="3">
    <source>
        <dbReference type="EMBL" id="CAF4869096.1"/>
    </source>
</evidence>
<dbReference type="GO" id="GO:0051131">
    <property type="term" value="P:chaperone-mediated protein complex assembly"/>
    <property type="evidence" value="ECO:0007669"/>
    <property type="project" value="InterPro"/>
</dbReference>
<sequence>MSRFLTVENLPSYMCQIRSIVASLLCDHTRMKCIYSSSSFEFFSCPIRFIEEAEIIHPYHSLVIDTLETFHKKYDGCSCKTLLFFLVTFSNHFHLLFDKNNRFSQKTIFNHLEQFVGQSILIAKENFTDNLVLNLDVFHRICRFQTMYSDSLYQAYLYFVSLQEELINQFDNLNHITRVKYAEEQCLFIPGTIIPIDKPIQGYQRTLLIDGYVLEDYVHIGYNNKLKLKQISAKSSWIYVISSILNQYSIDIILCSGTIDEKLKDLNRDNKRIFVENISSKIFRLFNQNLIVNYLTDINEENILTLNYIQSNDDPTLIFIEKGSTIIQYVPIESLVNIKHEQFVHCLARFRHILRKKFYLKGSGEFEHNLYKYFYGKKNESLSIEYNLAYECFLECLQLFSNEIFNRKELFEKNLIDDFDSKFDAWQTSIELLKILMQVDDVVQIVDNEDLSDI</sequence>
<dbReference type="PANTHER" id="PTHR46883">
    <property type="entry name" value="BARDET-BIEDL SYNDROME 12 PROTEIN"/>
    <property type="match status" value="1"/>
</dbReference>
<accession>A0A815Q8W3</accession>
<protein>
    <submittedName>
        <fullName evidence="1">Uncharacterized protein</fullName>
    </submittedName>
</protein>
<dbReference type="PANTHER" id="PTHR46883:SF1">
    <property type="entry name" value="BARDET-BIEDL SYNDROME 12 PROTEIN"/>
    <property type="match status" value="1"/>
</dbReference>
<name>A0A815Q8W3_9BILA</name>
<dbReference type="Proteomes" id="UP000663855">
    <property type="component" value="Unassembled WGS sequence"/>
</dbReference>
<dbReference type="Proteomes" id="UP000676336">
    <property type="component" value="Unassembled WGS sequence"/>
</dbReference>
<evidence type="ECO:0000313" key="4">
    <source>
        <dbReference type="Proteomes" id="UP000663855"/>
    </source>
</evidence>
<dbReference type="GO" id="GO:0045494">
    <property type="term" value="P:photoreceptor cell maintenance"/>
    <property type="evidence" value="ECO:0007669"/>
    <property type="project" value="TreeGrafter"/>
</dbReference>